<dbReference type="GO" id="GO:0006438">
    <property type="term" value="P:valyl-tRNA aminoacylation"/>
    <property type="evidence" value="ECO:0007669"/>
    <property type="project" value="InterPro"/>
</dbReference>
<name>A0AAW2NTS0_9LAMI</name>
<dbReference type="Pfam" id="PF00133">
    <property type="entry name" value="tRNA-synt_1"/>
    <property type="match status" value="2"/>
</dbReference>
<keyword evidence="8 13" id="KW-0648">Protein biosynthesis</keyword>
<dbReference type="InterPro" id="IPR037118">
    <property type="entry name" value="Val-tRNA_synth_C_sf"/>
</dbReference>
<dbReference type="EMBL" id="JACGWM010000010">
    <property type="protein sequence ID" value="KAL0347209.1"/>
    <property type="molecule type" value="Genomic_DNA"/>
</dbReference>
<comment type="caution">
    <text evidence="19">The sequence shown here is derived from an EMBL/GenBank/DDBJ whole genome shotgun (WGS) entry which is preliminary data.</text>
</comment>
<dbReference type="InterPro" id="IPR010978">
    <property type="entry name" value="tRNA-bd_arm"/>
</dbReference>
<dbReference type="Gene3D" id="1.10.287.380">
    <property type="entry name" value="Valyl-tRNA synthetase, C-terminal domain"/>
    <property type="match status" value="1"/>
</dbReference>
<dbReference type="SUPFAM" id="SSF52374">
    <property type="entry name" value="Nucleotidylyl transferase"/>
    <property type="match status" value="1"/>
</dbReference>
<evidence type="ECO:0000256" key="8">
    <source>
        <dbReference type="ARBA" id="ARBA00022917"/>
    </source>
</evidence>
<dbReference type="InterPro" id="IPR002300">
    <property type="entry name" value="aa-tRNA-synth_Ia"/>
</dbReference>
<dbReference type="PANTHER" id="PTHR11946">
    <property type="entry name" value="VALYL-TRNA SYNTHETASES"/>
    <property type="match status" value="1"/>
</dbReference>
<feature type="domain" description="Aminoacyl-tRNA synthetase class Ia" evidence="16">
    <location>
        <begin position="150"/>
        <end position="684"/>
    </location>
</feature>
<evidence type="ECO:0000256" key="15">
    <source>
        <dbReference type="SAM" id="MobiDB-lite"/>
    </source>
</evidence>
<dbReference type="InterPro" id="IPR013155">
    <property type="entry name" value="M/V/L/I-tRNA-synth_anticd-bd"/>
</dbReference>
<dbReference type="FunFam" id="3.90.740.10:FF:000010">
    <property type="entry name" value="Valine--tRNA ligase"/>
    <property type="match status" value="1"/>
</dbReference>
<dbReference type="Gene3D" id="3.90.740.10">
    <property type="entry name" value="Valyl/Leucyl/Isoleucyl-tRNA synthetase, editing domain"/>
    <property type="match status" value="1"/>
</dbReference>
<keyword evidence="10 13" id="KW-0030">Aminoacyl-tRNA synthetase</keyword>
<feature type="coiled-coil region" evidence="14">
    <location>
        <begin position="1022"/>
        <end position="1091"/>
    </location>
</feature>
<dbReference type="CDD" id="cd00817">
    <property type="entry name" value="ValRS_core"/>
    <property type="match status" value="1"/>
</dbReference>
<dbReference type="GO" id="GO:0009791">
    <property type="term" value="P:post-embryonic development"/>
    <property type="evidence" value="ECO:0007669"/>
    <property type="project" value="UniProtKB-ARBA"/>
</dbReference>
<dbReference type="FunFam" id="3.40.50.620:FF:000078">
    <property type="entry name" value="Valine--tRNA ligase, mitochondrial"/>
    <property type="match status" value="1"/>
</dbReference>
<evidence type="ECO:0000256" key="14">
    <source>
        <dbReference type="SAM" id="Coils"/>
    </source>
</evidence>
<evidence type="ECO:0000256" key="1">
    <source>
        <dbReference type="ARBA" id="ARBA00004496"/>
    </source>
</evidence>
<evidence type="ECO:0000256" key="11">
    <source>
        <dbReference type="ARBA" id="ARBA00029936"/>
    </source>
</evidence>
<dbReference type="GO" id="GO:0002161">
    <property type="term" value="F:aminoacyl-tRNA deacylase activity"/>
    <property type="evidence" value="ECO:0007669"/>
    <property type="project" value="InterPro"/>
</dbReference>
<dbReference type="NCBIfam" id="TIGR00422">
    <property type="entry name" value="valS"/>
    <property type="match status" value="1"/>
</dbReference>
<dbReference type="InterPro" id="IPR009080">
    <property type="entry name" value="tRNAsynth_Ia_anticodon-bd"/>
</dbReference>
<evidence type="ECO:0000256" key="13">
    <source>
        <dbReference type="RuleBase" id="RU363035"/>
    </source>
</evidence>
<proteinExistence type="inferred from homology"/>
<comment type="catalytic activity">
    <reaction evidence="12">
        <text>tRNA(Val) + L-valine + ATP = L-valyl-tRNA(Val) + AMP + diphosphate</text>
        <dbReference type="Rhea" id="RHEA:10704"/>
        <dbReference type="Rhea" id="RHEA-COMP:9672"/>
        <dbReference type="Rhea" id="RHEA-COMP:9708"/>
        <dbReference type="ChEBI" id="CHEBI:30616"/>
        <dbReference type="ChEBI" id="CHEBI:33019"/>
        <dbReference type="ChEBI" id="CHEBI:57762"/>
        <dbReference type="ChEBI" id="CHEBI:78442"/>
        <dbReference type="ChEBI" id="CHEBI:78537"/>
        <dbReference type="ChEBI" id="CHEBI:456215"/>
        <dbReference type="EC" id="6.1.1.9"/>
    </reaction>
</comment>
<feature type="domain" description="Methionyl/Valyl/Leucyl/Isoleucyl-tRNA synthetase anticodon-binding" evidence="17">
    <location>
        <begin position="846"/>
        <end position="950"/>
    </location>
</feature>
<dbReference type="Gene3D" id="1.10.730.10">
    <property type="entry name" value="Isoleucyl-tRNA Synthetase, Domain 1"/>
    <property type="match status" value="1"/>
</dbReference>
<evidence type="ECO:0000313" key="19">
    <source>
        <dbReference type="EMBL" id="KAL0347209.1"/>
    </source>
</evidence>
<dbReference type="SUPFAM" id="SSF46589">
    <property type="entry name" value="tRNA-binding arm"/>
    <property type="match status" value="1"/>
</dbReference>
<reference evidence="19" key="2">
    <citation type="journal article" date="2024" name="Plant">
        <title>Genomic evolution and insights into agronomic trait innovations of Sesamum species.</title>
        <authorList>
            <person name="Miao H."/>
            <person name="Wang L."/>
            <person name="Qu L."/>
            <person name="Liu H."/>
            <person name="Sun Y."/>
            <person name="Le M."/>
            <person name="Wang Q."/>
            <person name="Wei S."/>
            <person name="Zheng Y."/>
            <person name="Lin W."/>
            <person name="Duan Y."/>
            <person name="Cao H."/>
            <person name="Xiong S."/>
            <person name="Wang X."/>
            <person name="Wei L."/>
            <person name="Li C."/>
            <person name="Ma Q."/>
            <person name="Ju M."/>
            <person name="Zhao R."/>
            <person name="Li G."/>
            <person name="Mu C."/>
            <person name="Tian Q."/>
            <person name="Mei H."/>
            <person name="Zhang T."/>
            <person name="Gao T."/>
            <person name="Zhang H."/>
        </authorList>
    </citation>
    <scope>NUCLEOTIDE SEQUENCE</scope>
    <source>
        <strain evidence="19">KEN8</strain>
    </source>
</reference>
<dbReference type="PROSITE" id="PS00178">
    <property type="entry name" value="AA_TRNA_LIGASE_I"/>
    <property type="match status" value="1"/>
</dbReference>
<reference evidence="19" key="1">
    <citation type="submission" date="2020-06" db="EMBL/GenBank/DDBJ databases">
        <authorList>
            <person name="Li T."/>
            <person name="Hu X."/>
            <person name="Zhang T."/>
            <person name="Song X."/>
            <person name="Zhang H."/>
            <person name="Dai N."/>
            <person name="Sheng W."/>
            <person name="Hou X."/>
            <person name="Wei L."/>
        </authorList>
    </citation>
    <scope>NUCLEOTIDE SEQUENCE</scope>
    <source>
        <strain evidence="19">KEN8</strain>
        <tissue evidence="19">Leaf</tissue>
    </source>
</reference>
<evidence type="ECO:0000256" key="5">
    <source>
        <dbReference type="ARBA" id="ARBA00022598"/>
    </source>
</evidence>
<dbReference type="Gene3D" id="3.40.50.620">
    <property type="entry name" value="HUPs"/>
    <property type="match status" value="3"/>
</dbReference>
<organism evidence="19">
    <name type="scientific">Sesamum calycinum</name>
    <dbReference type="NCBI Taxonomy" id="2727403"/>
    <lineage>
        <taxon>Eukaryota</taxon>
        <taxon>Viridiplantae</taxon>
        <taxon>Streptophyta</taxon>
        <taxon>Embryophyta</taxon>
        <taxon>Tracheophyta</taxon>
        <taxon>Spermatophyta</taxon>
        <taxon>Magnoliopsida</taxon>
        <taxon>eudicotyledons</taxon>
        <taxon>Gunneridae</taxon>
        <taxon>Pentapetalae</taxon>
        <taxon>asterids</taxon>
        <taxon>lamiids</taxon>
        <taxon>Lamiales</taxon>
        <taxon>Pedaliaceae</taxon>
        <taxon>Sesamum</taxon>
    </lineage>
</organism>
<gene>
    <name evidence="19" type="ORF">Scaly_1736900</name>
</gene>
<dbReference type="Pfam" id="PF10458">
    <property type="entry name" value="Val_tRNA-synt_C"/>
    <property type="match status" value="1"/>
</dbReference>
<dbReference type="FunFam" id="3.40.50.620:FF:000020">
    <property type="entry name" value="Valine--tRNA ligase, mitochondrial"/>
    <property type="match status" value="1"/>
</dbReference>
<feature type="region of interest" description="Disordered" evidence="15">
    <location>
        <begin position="107"/>
        <end position="136"/>
    </location>
</feature>
<dbReference type="GO" id="GO:0005524">
    <property type="term" value="F:ATP binding"/>
    <property type="evidence" value="ECO:0007669"/>
    <property type="project" value="UniProtKB-KW"/>
</dbReference>
<dbReference type="AlphaFoldDB" id="A0AAW2NTS0"/>
<evidence type="ECO:0000256" key="10">
    <source>
        <dbReference type="ARBA" id="ARBA00023146"/>
    </source>
</evidence>
<dbReference type="GO" id="GO:0004832">
    <property type="term" value="F:valine-tRNA ligase activity"/>
    <property type="evidence" value="ECO:0007669"/>
    <property type="project" value="UniProtKB-EC"/>
</dbReference>
<keyword evidence="9 14" id="KW-0175">Coiled coil</keyword>
<dbReference type="PANTHER" id="PTHR11946:SF109">
    <property type="entry name" value="VALINE--TRNA LIGASE"/>
    <property type="match status" value="1"/>
</dbReference>
<comment type="subcellular location">
    <subcellularLocation>
        <location evidence="1">Cytoplasm</location>
    </subcellularLocation>
</comment>
<keyword evidence="7 13" id="KW-0067">ATP-binding</keyword>
<dbReference type="InterPro" id="IPR014729">
    <property type="entry name" value="Rossmann-like_a/b/a_fold"/>
</dbReference>
<evidence type="ECO:0000259" key="16">
    <source>
        <dbReference type="Pfam" id="PF00133"/>
    </source>
</evidence>
<dbReference type="InterPro" id="IPR019499">
    <property type="entry name" value="Val-tRNA_synth_tRNA-bd"/>
</dbReference>
<keyword evidence="4" id="KW-0963">Cytoplasm</keyword>
<dbReference type="NCBIfam" id="NF004349">
    <property type="entry name" value="PRK05729.1"/>
    <property type="match status" value="1"/>
</dbReference>
<dbReference type="InterPro" id="IPR009008">
    <property type="entry name" value="Val/Leu/Ile-tRNA-synth_edit"/>
</dbReference>
<evidence type="ECO:0000256" key="9">
    <source>
        <dbReference type="ARBA" id="ARBA00023054"/>
    </source>
</evidence>
<dbReference type="SUPFAM" id="SSF47323">
    <property type="entry name" value="Anticodon-binding domain of a subclass of class I aminoacyl-tRNA synthetases"/>
    <property type="match status" value="1"/>
</dbReference>
<dbReference type="InterPro" id="IPR001412">
    <property type="entry name" value="aa-tRNA-synth_I_CS"/>
</dbReference>
<dbReference type="PRINTS" id="PR00986">
    <property type="entry name" value="TRNASYNTHVAL"/>
</dbReference>
<protein>
    <recommendedName>
        <fullName evidence="3">valine--tRNA ligase</fullName>
        <ecNumber evidence="3">6.1.1.9</ecNumber>
    </recommendedName>
    <alternativeName>
        <fullName evidence="11">Valyl-tRNA synthetase</fullName>
    </alternativeName>
</protein>
<feature type="domain" description="Valyl-tRNA synthetase tRNA-binding arm" evidence="18">
    <location>
        <begin position="1024"/>
        <end position="1083"/>
    </location>
</feature>
<evidence type="ECO:0000256" key="7">
    <source>
        <dbReference type="ARBA" id="ARBA00022840"/>
    </source>
</evidence>
<dbReference type="EC" id="6.1.1.9" evidence="3"/>
<evidence type="ECO:0000259" key="17">
    <source>
        <dbReference type="Pfam" id="PF08264"/>
    </source>
</evidence>
<evidence type="ECO:0000256" key="12">
    <source>
        <dbReference type="ARBA" id="ARBA00047552"/>
    </source>
</evidence>
<dbReference type="GO" id="GO:0005829">
    <property type="term" value="C:cytosol"/>
    <property type="evidence" value="ECO:0007669"/>
    <property type="project" value="TreeGrafter"/>
</dbReference>
<feature type="domain" description="Aminoacyl-tRNA synthetase class Ia" evidence="16">
    <location>
        <begin position="725"/>
        <end position="805"/>
    </location>
</feature>
<dbReference type="Pfam" id="PF08264">
    <property type="entry name" value="Anticodon_1"/>
    <property type="match status" value="1"/>
</dbReference>
<comment type="similarity">
    <text evidence="2 13">Belongs to the class-I aminoacyl-tRNA synthetase family.</text>
</comment>
<dbReference type="InterPro" id="IPR002303">
    <property type="entry name" value="Valyl-tRNA_ligase"/>
</dbReference>
<accession>A0AAW2NTS0</accession>
<dbReference type="GO" id="GO:0048608">
    <property type="term" value="P:reproductive structure development"/>
    <property type="evidence" value="ECO:0007669"/>
    <property type="project" value="UniProtKB-ARBA"/>
</dbReference>
<evidence type="ECO:0000256" key="2">
    <source>
        <dbReference type="ARBA" id="ARBA00005594"/>
    </source>
</evidence>
<evidence type="ECO:0000259" key="18">
    <source>
        <dbReference type="Pfam" id="PF10458"/>
    </source>
</evidence>
<evidence type="ECO:0000256" key="3">
    <source>
        <dbReference type="ARBA" id="ARBA00013169"/>
    </source>
</evidence>
<sequence length="1123" mass="127345">MIKLLSRISNCKSVNRYPHSKLPKTLLPLAACTPSAPSVFFANQAGGSMDSQELTPEALEKKKKKEEKAREKELKKLKAAQKAEAAKLQVCFSTKGFQCARVGEEKEYKKEAGGENPEDYNDPETPMGEKKRLSRQMAKTYKPSAVEKSWYEWWEKSTFFEADADSSKPPFVIVLPPPNVTGALHIGHALTAAIQDTIIRWRRMSGYSTLWVPGMDHAGIATQVVVEKKIMREMKLTRHDVGRDGFIAEVWKWKNEYGGTILKQLRRLGASLDWSRECFTMDDKRSKAVTEAFVRLYKEGVIYRDLRLVNWDCVLRTAISDIEVEHIEIKERTPLRVPGYEKPVEFGVLTSFAYPLEGGLGEIIVATTRVETMLGDTAIAIHPDDPRYSHLHGKFAIHPFNGRKLPIVCDAVLVDMNFGTGAVKITPAHDPNDFEVGKRHNLDFINIFTDDGNINSNGGPEFAGMPRFKARVAVTEALKERDFIGVIKIMMMRLGICSRSNDVVEPLIKPQWYVNCKSMAQQGLDAVMDDANPKIEIIPKQYVAEWKRWLENIRDWCISRQLWWGHRIPAWYAMLDDDELKELGAYNNHWVVARNEEEAKDEASRIFAGKKFQLFQDPDVLDTWFSSGLFPLSVLGWPDDTKDLRAFYPTSVLETGHDILFFWVARMVMLGMKLGGDVPFSKYFASSGKLFLERGELSFCWTFEPWPLESADGSPEAVLTKATRSLLAPPMIRDAHGRKMSKSLGNVIDPLEVINGITLKGLHKRLEEGNLDPKELKTAKEGQAKDFPDGIPECGADALRLLLFHIQLRFAMSKLGDDYIPPAAIVPDTMPFSCKWILSVLNKAISKTVLLIKPYFAGNDPAFATERRYAQDTLWLCLDNGLRLLHPFMPFVTEELWQRLPSKKDSVRKESIVISEYPSTVECWTNDAVELEMDIIESVVKSLRSLRSQLAPNERFERRAAFVRCRTNDACHTIKKHELEIATLATLSSLDVRLSEADDAPVGCIVDVVNEALSVYLKLKGSINVEAELEKLKKKMEEIEKQCDGLKKKTSAPGYQEKVPVHIREADEAKLASLLQELLSFKEASEHLEREKYRNSPYVFTIFKLLRTLNFWRAPQIEALSST</sequence>
<keyword evidence="6 13" id="KW-0547">Nucleotide-binding</keyword>
<keyword evidence="5 13" id="KW-0436">Ligase</keyword>
<dbReference type="SUPFAM" id="SSF50677">
    <property type="entry name" value="ValRS/IleRS/LeuRS editing domain"/>
    <property type="match status" value="1"/>
</dbReference>
<evidence type="ECO:0000256" key="6">
    <source>
        <dbReference type="ARBA" id="ARBA00022741"/>
    </source>
</evidence>
<feature type="region of interest" description="Disordered" evidence="15">
    <location>
        <begin position="47"/>
        <end position="67"/>
    </location>
</feature>
<evidence type="ECO:0000256" key="4">
    <source>
        <dbReference type="ARBA" id="ARBA00022490"/>
    </source>
</evidence>
<dbReference type="FunFam" id="3.90.740.10:FF:000008">
    <property type="entry name" value="Valine--tRNA ligase, mitochondrial"/>
    <property type="match status" value="1"/>
</dbReference>